<feature type="signal peptide" evidence="5">
    <location>
        <begin position="1"/>
        <end position="25"/>
    </location>
</feature>
<comment type="caution">
    <text evidence="7">The sequence shown here is derived from an EMBL/GenBank/DDBJ whole genome shotgun (WGS) entry which is preliminary data.</text>
</comment>
<accession>A0A923MWE3</accession>
<dbReference type="SUPFAM" id="SSF46626">
    <property type="entry name" value="Cytochrome c"/>
    <property type="match status" value="1"/>
</dbReference>
<evidence type="ECO:0000256" key="5">
    <source>
        <dbReference type="SAM" id="SignalP"/>
    </source>
</evidence>
<organism evidence="7 8">
    <name type="scientific">Ramlibacter cellulosilyticus</name>
    <dbReference type="NCBI Taxonomy" id="2764187"/>
    <lineage>
        <taxon>Bacteria</taxon>
        <taxon>Pseudomonadati</taxon>
        <taxon>Pseudomonadota</taxon>
        <taxon>Betaproteobacteria</taxon>
        <taxon>Burkholderiales</taxon>
        <taxon>Comamonadaceae</taxon>
        <taxon>Ramlibacter</taxon>
    </lineage>
</organism>
<dbReference type="EMBL" id="JACORT010000008">
    <property type="protein sequence ID" value="MBC5784972.1"/>
    <property type="molecule type" value="Genomic_DNA"/>
</dbReference>
<evidence type="ECO:0000313" key="8">
    <source>
        <dbReference type="Proteomes" id="UP000608513"/>
    </source>
</evidence>
<evidence type="ECO:0000259" key="6">
    <source>
        <dbReference type="PROSITE" id="PS51007"/>
    </source>
</evidence>
<feature type="chain" id="PRO_5036857764" evidence="5">
    <location>
        <begin position="26"/>
        <end position="117"/>
    </location>
</feature>
<dbReference type="AlphaFoldDB" id="A0A923MWE3"/>
<keyword evidence="2 4" id="KW-0479">Metal-binding</keyword>
<keyword evidence="8" id="KW-1185">Reference proteome</keyword>
<keyword evidence="3 4" id="KW-0408">Iron</keyword>
<name>A0A923MWE3_9BURK</name>
<protein>
    <submittedName>
        <fullName evidence="7">C-type cytochrome</fullName>
    </submittedName>
</protein>
<evidence type="ECO:0000256" key="2">
    <source>
        <dbReference type="ARBA" id="ARBA00022723"/>
    </source>
</evidence>
<evidence type="ECO:0000256" key="3">
    <source>
        <dbReference type="ARBA" id="ARBA00023004"/>
    </source>
</evidence>
<dbReference type="Gene3D" id="1.10.760.10">
    <property type="entry name" value="Cytochrome c-like domain"/>
    <property type="match status" value="1"/>
</dbReference>
<dbReference type="GO" id="GO:0046872">
    <property type="term" value="F:metal ion binding"/>
    <property type="evidence" value="ECO:0007669"/>
    <property type="project" value="UniProtKB-KW"/>
</dbReference>
<evidence type="ECO:0000256" key="1">
    <source>
        <dbReference type="ARBA" id="ARBA00022617"/>
    </source>
</evidence>
<dbReference type="GO" id="GO:0020037">
    <property type="term" value="F:heme binding"/>
    <property type="evidence" value="ECO:0007669"/>
    <property type="project" value="InterPro"/>
</dbReference>
<gene>
    <name evidence="7" type="ORF">H8N03_18645</name>
</gene>
<feature type="domain" description="Cytochrome c" evidence="6">
    <location>
        <begin position="26"/>
        <end position="117"/>
    </location>
</feature>
<dbReference type="Proteomes" id="UP000608513">
    <property type="component" value="Unassembled WGS sequence"/>
</dbReference>
<evidence type="ECO:0000313" key="7">
    <source>
        <dbReference type="EMBL" id="MBC5784972.1"/>
    </source>
</evidence>
<dbReference type="GO" id="GO:0009055">
    <property type="term" value="F:electron transfer activity"/>
    <property type="evidence" value="ECO:0007669"/>
    <property type="project" value="InterPro"/>
</dbReference>
<evidence type="ECO:0000256" key="4">
    <source>
        <dbReference type="PROSITE-ProRule" id="PRU00433"/>
    </source>
</evidence>
<dbReference type="Pfam" id="PF00034">
    <property type="entry name" value="Cytochrom_C"/>
    <property type="match status" value="1"/>
</dbReference>
<keyword evidence="5" id="KW-0732">Signal</keyword>
<sequence length="117" mass="12314">MPTLRPAALSTLVLAVLLAAAPAAADPVERGRALLVQYRCGSCHTIPGVPVSRGQVAPPLTAWGQRSYIAGRLPNRPDVLARWIVAPQSLVPGTWMPSMGVSPAEAEAMAAYLFSLE</sequence>
<proteinExistence type="predicted"/>
<reference evidence="7" key="1">
    <citation type="submission" date="2020-08" db="EMBL/GenBank/DDBJ databases">
        <title>Ramlibacter sp. USB13 16S ribosomal RNA gene genome sequencing and assembly.</title>
        <authorList>
            <person name="Kang M."/>
        </authorList>
    </citation>
    <scope>NUCLEOTIDE SEQUENCE</scope>
    <source>
        <strain evidence="7">USB13</strain>
    </source>
</reference>
<dbReference type="InterPro" id="IPR009056">
    <property type="entry name" value="Cyt_c-like_dom"/>
</dbReference>
<dbReference type="PROSITE" id="PS51007">
    <property type="entry name" value="CYTC"/>
    <property type="match status" value="1"/>
</dbReference>
<keyword evidence="1 4" id="KW-0349">Heme</keyword>
<dbReference type="InterPro" id="IPR036909">
    <property type="entry name" value="Cyt_c-like_dom_sf"/>
</dbReference>
<dbReference type="RefSeq" id="WP_187077708.1">
    <property type="nucleotide sequence ID" value="NZ_JACORT010000008.1"/>
</dbReference>